<evidence type="ECO:0000256" key="1">
    <source>
        <dbReference type="SAM" id="MobiDB-lite"/>
    </source>
</evidence>
<feature type="transmembrane region" description="Helical" evidence="2">
    <location>
        <begin position="241"/>
        <end position="260"/>
    </location>
</feature>
<feature type="compositionally biased region" description="Acidic residues" evidence="1">
    <location>
        <begin position="372"/>
        <end position="382"/>
    </location>
</feature>
<keyword evidence="2" id="KW-0472">Membrane</keyword>
<dbReference type="InterPro" id="IPR000326">
    <property type="entry name" value="PAP2/HPO"/>
</dbReference>
<feature type="transmembrane region" description="Helical" evidence="2">
    <location>
        <begin position="280"/>
        <end position="299"/>
    </location>
</feature>
<protein>
    <recommendedName>
        <fullName evidence="3">Phosphatidic acid phosphatase type 2/haloperoxidase domain-containing protein</fullName>
    </recommendedName>
</protein>
<dbReference type="InterPro" id="IPR036938">
    <property type="entry name" value="PAP2/HPO_sf"/>
</dbReference>
<dbReference type="PANTHER" id="PTHR14969">
    <property type="entry name" value="SPHINGOSINE-1-PHOSPHATE PHOSPHOHYDROLASE"/>
    <property type="match status" value="1"/>
</dbReference>
<dbReference type="AlphaFoldDB" id="A0A919CEI5"/>
<accession>A0A919CEI5</accession>
<dbReference type="Gene3D" id="1.20.144.10">
    <property type="entry name" value="Phosphatidic acid phosphatase type 2/haloperoxidase"/>
    <property type="match status" value="1"/>
</dbReference>
<evidence type="ECO:0000256" key="2">
    <source>
        <dbReference type="SAM" id="Phobius"/>
    </source>
</evidence>
<keyword evidence="5" id="KW-1185">Reference proteome</keyword>
<reference evidence="4 5" key="1">
    <citation type="journal article" date="2014" name="Int. J. Syst. Evol. Microbiol.">
        <title>Complete genome sequence of Corynebacterium casei LMG S-19264T (=DSM 44701T), isolated from a smear-ripened cheese.</title>
        <authorList>
            <consortium name="US DOE Joint Genome Institute (JGI-PGF)"/>
            <person name="Walter F."/>
            <person name="Albersmeier A."/>
            <person name="Kalinowski J."/>
            <person name="Ruckert C."/>
        </authorList>
    </citation>
    <scope>NUCLEOTIDE SEQUENCE [LARGE SCALE GENOMIC DNA]</scope>
    <source>
        <strain evidence="4 5">KCTC 19473</strain>
    </source>
</reference>
<feature type="transmembrane region" description="Helical" evidence="2">
    <location>
        <begin position="159"/>
        <end position="177"/>
    </location>
</feature>
<evidence type="ECO:0000259" key="3">
    <source>
        <dbReference type="SMART" id="SM00014"/>
    </source>
</evidence>
<feature type="transmembrane region" description="Helical" evidence="2">
    <location>
        <begin position="311"/>
        <end position="330"/>
    </location>
</feature>
<keyword evidence="2" id="KW-1133">Transmembrane helix</keyword>
<feature type="region of interest" description="Disordered" evidence="1">
    <location>
        <begin position="335"/>
        <end position="391"/>
    </location>
</feature>
<dbReference type="Proteomes" id="UP000654947">
    <property type="component" value="Unassembled WGS sequence"/>
</dbReference>
<name>A0A919CEI5_9ACTN</name>
<dbReference type="SUPFAM" id="SSF48317">
    <property type="entry name" value="Acid phosphatase/Vanadium-dependent haloperoxidase"/>
    <property type="match status" value="1"/>
</dbReference>
<feature type="domain" description="Phosphatidic acid phosphatase type 2/haloperoxidase" evidence="3">
    <location>
        <begin position="69"/>
        <end position="177"/>
    </location>
</feature>
<evidence type="ECO:0000313" key="4">
    <source>
        <dbReference type="EMBL" id="GHD15166.1"/>
    </source>
</evidence>
<dbReference type="PANTHER" id="PTHR14969:SF13">
    <property type="entry name" value="AT30094P"/>
    <property type="match status" value="1"/>
</dbReference>
<feature type="transmembrane region" description="Helical" evidence="2">
    <location>
        <begin position="136"/>
        <end position="153"/>
    </location>
</feature>
<gene>
    <name evidence="4" type="ORF">GCM10007147_02010</name>
</gene>
<dbReference type="EMBL" id="BMXL01000001">
    <property type="protein sequence ID" value="GHD15166.1"/>
    <property type="molecule type" value="Genomic_DNA"/>
</dbReference>
<proteinExistence type="predicted"/>
<dbReference type="SMART" id="SM00014">
    <property type="entry name" value="acidPPc"/>
    <property type="match status" value="1"/>
</dbReference>
<feature type="transmembrane region" description="Helical" evidence="2">
    <location>
        <begin position="46"/>
        <end position="64"/>
    </location>
</feature>
<organism evidence="4 5">
    <name type="scientific">Nocardiopsis kunsanensis</name>
    <dbReference type="NCBI Taxonomy" id="141693"/>
    <lineage>
        <taxon>Bacteria</taxon>
        <taxon>Bacillati</taxon>
        <taxon>Actinomycetota</taxon>
        <taxon>Actinomycetes</taxon>
        <taxon>Streptosporangiales</taxon>
        <taxon>Nocardiopsidaceae</taxon>
        <taxon>Nocardiopsis</taxon>
    </lineage>
</organism>
<evidence type="ECO:0000313" key="5">
    <source>
        <dbReference type="Proteomes" id="UP000654947"/>
    </source>
</evidence>
<comment type="caution">
    <text evidence="4">The sequence shown here is derived from an EMBL/GenBank/DDBJ whole genome shotgun (WGS) entry which is preliminary data.</text>
</comment>
<dbReference type="Pfam" id="PF01569">
    <property type="entry name" value="PAP2"/>
    <property type="match status" value="1"/>
</dbReference>
<feature type="transmembrane region" description="Helical" evidence="2">
    <location>
        <begin position="71"/>
        <end position="90"/>
    </location>
</feature>
<keyword evidence="2" id="KW-0812">Transmembrane</keyword>
<feature type="transmembrane region" description="Helical" evidence="2">
    <location>
        <begin position="198"/>
        <end position="221"/>
    </location>
</feature>
<sequence>MECGVNAWTTGPLAMDAVWGAEADAIQWLQKPGEWLSYLLSPVTELGSHTVVVAVLALVFWSVHARTGARLFVLVIASGVVNALLKALLYGSRPYWHSGLVVGHASEPTFGMPSGHAQGSTVLYGYLGIVSGRRAWFWGAVGLVALICFSRIYLGLHFFSDVVVGVLLGAAFLRAFLRWERPVLRWWRALGLRTASAYALAGSLLPCAVAAFWTLVVRGPWNAPETDVIGRVPQDPVGDSLTGLFLVSGALFGGLVGLTLLAERGWYSARGTLAQRAARFVLGISVVLVVQIVADIFLRELSGLAEAAPTYLLYAAIAFWATYAAPRMFLNGGLAPHPDTAPETDPGEAEGPGTASAPPAEGEVSDPGGGEAPEEATSDTTEDGPGRDRRV</sequence>
<feature type="transmembrane region" description="Helical" evidence="2">
    <location>
        <begin position="110"/>
        <end position="129"/>
    </location>
</feature>